<reference evidence="2 3" key="1">
    <citation type="journal article" date="2018" name="Front. Plant Sci.">
        <title>Red Clover (Trifolium pratense) and Zigzag Clover (T. medium) - A Picture of Genomic Similarities and Differences.</title>
        <authorList>
            <person name="Dluhosova J."/>
            <person name="Istvanek J."/>
            <person name="Nedelnik J."/>
            <person name="Repkova J."/>
        </authorList>
    </citation>
    <scope>NUCLEOTIDE SEQUENCE [LARGE SCALE GENOMIC DNA]</scope>
    <source>
        <strain evidence="3">cv. 10/8</strain>
        <tissue evidence="2">Leaf</tissue>
    </source>
</reference>
<dbReference type="GO" id="GO:0045144">
    <property type="term" value="P:meiotic sister chromatid segregation"/>
    <property type="evidence" value="ECO:0007669"/>
    <property type="project" value="InterPro"/>
</dbReference>
<keyword evidence="1" id="KW-0175">Coiled coil</keyword>
<organism evidence="2 3">
    <name type="scientific">Trifolium medium</name>
    <dbReference type="NCBI Taxonomy" id="97028"/>
    <lineage>
        <taxon>Eukaryota</taxon>
        <taxon>Viridiplantae</taxon>
        <taxon>Streptophyta</taxon>
        <taxon>Embryophyta</taxon>
        <taxon>Tracheophyta</taxon>
        <taxon>Spermatophyta</taxon>
        <taxon>Magnoliopsida</taxon>
        <taxon>eudicotyledons</taxon>
        <taxon>Gunneridae</taxon>
        <taxon>Pentapetalae</taxon>
        <taxon>rosids</taxon>
        <taxon>fabids</taxon>
        <taxon>Fabales</taxon>
        <taxon>Fabaceae</taxon>
        <taxon>Papilionoideae</taxon>
        <taxon>50 kb inversion clade</taxon>
        <taxon>NPAAA clade</taxon>
        <taxon>Hologalegina</taxon>
        <taxon>IRL clade</taxon>
        <taxon>Trifolieae</taxon>
        <taxon>Trifolium</taxon>
    </lineage>
</organism>
<dbReference type="AlphaFoldDB" id="A0A392PCB8"/>
<accession>A0A392PCB8</accession>
<evidence type="ECO:0000313" key="2">
    <source>
        <dbReference type="EMBL" id="MCI08946.1"/>
    </source>
</evidence>
<sequence length="52" mass="6038">MLERSGAELQRLRADMKKLQMQNWNLAQSNSLMLAELNLGRDKVSSFLQLLF</sequence>
<protein>
    <submittedName>
        <fullName evidence="2">Shugoshin-1-like</fullName>
    </submittedName>
</protein>
<dbReference type="GO" id="GO:0000775">
    <property type="term" value="C:chromosome, centromeric region"/>
    <property type="evidence" value="ECO:0007669"/>
    <property type="project" value="InterPro"/>
</dbReference>
<comment type="caution">
    <text evidence="2">The sequence shown here is derived from an EMBL/GenBank/DDBJ whole genome shotgun (WGS) entry which is preliminary data.</text>
</comment>
<evidence type="ECO:0000256" key="1">
    <source>
        <dbReference type="SAM" id="Coils"/>
    </source>
</evidence>
<dbReference type="PANTHER" id="PTHR34373">
    <property type="entry name" value="SHUGOSHIN 2"/>
    <property type="match status" value="1"/>
</dbReference>
<dbReference type="PANTHER" id="PTHR34373:SF8">
    <property type="entry name" value="SHUGOSHIN"/>
    <property type="match status" value="1"/>
</dbReference>
<gene>
    <name evidence="2" type="ORF">A2U01_0030028</name>
</gene>
<dbReference type="InterPro" id="IPR044693">
    <property type="entry name" value="SGO_plant"/>
</dbReference>
<feature type="non-terminal residue" evidence="2">
    <location>
        <position position="52"/>
    </location>
</feature>
<feature type="coiled-coil region" evidence="1">
    <location>
        <begin position="2"/>
        <end position="29"/>
    </location>
</feature>
<name>A0A392PCB8_9FABA</name>
<evidence type="ECO:0000313" key="3">
    <source>
        <dbReference type="Proteomes" id="UP000265520"/>
    </source>
</evidence>
<keyword evidence="3" id="KW-1185">Reference proteome</keyword>
<dbReference type="EMBL" id="LXQA010070866">
    <property type="protein sequence ID" value="MCI08946.1"/>
    <property type="molecule type" value="Genomic_DNA"/>
</dbReference>
<dbReference type="Proteomes" id="UP000265520">
    <property type="component" value="Unassembled WGS sequence"/>
</dbReference>
<dbReference type="GO" id="GO:0034090">
    <property type="term" value="P:maintenance of meiotic sister chromatid cohesion"/>
    <property type="evidence" value="ECO:0007669"/>
    <property type="project" value="InterPro"/>
</dbReference>
<proteinExistence type="predicted"/>